<comment type="caution">
    <text evidence="3">Lacks conserved residue(s) required for the propagation of feature annotation.</text>
</comment>
<proteinExistence type="predicted"/>
<organism evidence="7 8">
    <name type="scientific">Candidula unifasciata</name>
    <dbReference type="NCBI Taxonomy" id="100452"/>
    <lineage>
        <taxon>Eukaryota</taxon>
        <taxon>Metazoa</taxon>
        <taxon>Spiralia</taxon>
        <taxon>Lophotrochozoa</taxon>
        <taxon>Mollusca</taxon>
        <taxon>Gastropoda</taxon>
        <taxon>Heterobranchia</taxon>
        <taxon>Euthyneura</taxon>
        <taxon>Panpulmonata</taxon>
        <taxon>Eupulmonata</taxon>
        <taxon>Stylommatophora</taxon>
        <taxon>Helicina</taxon>
        <taxon>Helicoidea</taxon>
        <taxon>Geomitridae</taxon>
        <taxon>Candidula</taxon>
    </lineage>
</organism>
<dbReference type="PROSITE" id="PS01180">
    <property type="entry name" value="CUB"/>
    <property type="match status" value="1"/>
</dbReference>
<evidence type="ECO:0000313" key="7">
    <source>
        <dbReference type="EMBL" id="CAG5118316.1"/>
    </source>
</evidence>
<sequence>MEAAEQLWLLFVFSFIMDTVGQSCTEFSSPMLIDTSSTKVGTIKMPDTGGRKYQSNQVCQWIIETEVGYCIQLDVTKCTLEGRDIYGDCNNDYVDVFDSTDDRDIFIGRFCDRDQGKSFKTASSKMIVRFVSNQNFEYSGFEASYQSVVPEDSDNENGETKMLGMAIGISVGVFALLMAALTIVLIVRYRRKKAATRNNTQPADANQNNYHPDMGLPGGNLSSDPSHCADRYGIYVHLHVDGSSEVDPHSRNVLSQSVIPSNFHDDPRNFRSVTPPPAYDSLDYVNAGYNRMSLSPPPYEAVVKYCKESSSA</sequence>
<keyword evidence="8" id="KW-1185">Reference proteome</keyword>
<feature type="domain" description="CUB" evidence="6">
    <location>
        <begin position="24"/>
        <end position="148"/>
    </location>
</feature>
<dbReference type="PANTHER" id="PTHR24251">
    <property type="entry name" value="OVOCHYMASE-RELATED"/>
    <property type="match status" value="1"/>
</dbReference>
<keyword evidence="4" id="KW-0812">Transmembrane</keyword>
<evidence type="ECO:0000256" key="5">
    <source>
        <dbReference type="SAM" id="SignalP"/>
    </source>
</evidence>
<dbReference type="AlphaFoldDB" id="A0A8S3YVP5"/>
<evidence type="ECO:0000256" key="2">
    <source>
        <dbReference type="ARBA" id="ARBA00023157"/>
    </source>
</evidence>
<accession>A0A8S3YVP5</accession>
<gene>
    <name evidence="7" type="ORF">CUNI_LOCUS3874</name>
</gene>
<keyword evidence="4" id="KW-1133">Transmembrane helix</keyword>
<dbReference type="EMBL" id="CAJHNH020000534">
    <property type="protein sequence ID" value="CAG5118316.1"/>
    <property type="molecule type" value="Genomic_DNA"/>
</dbReference>
<keyword evidence="2" id="KW-1015">Disulfide bond</keyword>
<comment type="caution">
    <text evidence="7">The sequence shown here is derived from an EMBL/GenBank/DDBJ whole genome shotgun (WGS) entry which is preliminary data.</text>
</comment>
<reference evidence="7" key="1">
    <citation type="submission" date="2021-04" db="EMBL/GenBank/DDBJ databases">
        <authorList>
            <consortium name="Molecular Ecology Group"/>
        </authorList>
    </citation>
    <scope>NUCLEOTIDE SEQUENCE</scope>
</reference>
<evidence type="ECO:0000256" key="1">
    <source>
        <dbReference type="ARBA" id="ARBA00022737"/>
    </source>
</evidence>
<evidence type="ECO:0000259" key="6">
    <source>
        <dbReference type="PROSITE" id="PS01180"/>
    </source>
</evidence>
<keyword evidence="4" id="KW-0472">Membrane</keyword>
<dbReference type="SMART" id="SM00042">
    <property type="entry name" value="CUB"/>
    <property type="match status" value="1"/>
</dbReference>
<dbReference type="OrthoDB" id="6147874at2759"/>
<evidence type="ECO:0000313" key="8">
    <source>
        <dbReference type="Proteomes" id="UP000678393"/>
    </source>
</evidence>
<dbReference type="SUPFAM" id="SSF49854">
    <property type="entry name" value="Spermadhesin, CUB domain"/>
    <property type="match status" value="1"/>
</dbReference>
<dbReference type="Gene3D" id="2.60.120.290">
    <property type="entry name" value="Spermadhesin, CUB domain"/>
    <property type="match status" value="1"/>
</dbReference>
<evidence type="ECO:0000256" key="3">
    <source>
        <dbReference type="PROSITE-ProRule" id="PRU00059"/>
    </source>
</evidence>
<feature type="chain" id="PRO_5035790361" description="CUB domain-containing protein" evidence="5">
    <location>
        <begin position="22"/>
        <end position="312"/>
    </location>
</feature>
<evidence type="ECO:0000256" key="4">
    <source>
        <dbReference type="SAM" id="Phobius"/>
    </source>
</evidence>
<dbReference type="InterPro" id="IPR035914">
    <property type="entry name" value="Sperma_CUB_dom_sf"/>
</dbReference>
<keyword evidence="5" id="KW-0732">Signal</keyword>
<dbReference type="FunFam" id="2.60.120.290:FF:000005">
    <property type="entry name" value="Procollagen C-endopeptidase enhancer 1"/>
    <property type="match status" value="1"/>
</dbReference>
<dbReference type="Pfam" id="PF00431">
    <property type="entry name" value="CUB"/>
    <property type="match status" value="1"/>
</dbReference>
<dbReference type="CDD" id="cd00041">
    <property type="entry name" value="CUB"/>
    <property type="match status" value="1"/>
</dbReference>
<keyword evidence="1" id="KW-0677">Repeat</keyword>
<feature type="transmembrane region" description="Helical" evidence="4">
    <location>
        <begin position="162"/>
        <end position="187"/>
    </location>
</feature>
<name>A0A8S3YVP5_9EUPU</name>
<dbReference type="InterPro" id="IPR000859">
    <property type="entry name" value="CUB_dom"/>
</dbReference>
<dbReference type="Proteomes" id="UP000678393">
    <property type="component" value="Unassembled WGS sequence"/>
</dbReference>
<feature type="signal peptide" evidence="5">
    <location>
        <begin position="1"/>
        <end position="21"/>
    </location>
</feature>
<protein>
    <recommendedName>
        <fullName evidence="6">CUB domain-containing protein</fullName>
    </recommendedName>
</protein>